<proteinExistence type="predicted"/>
<reference evidence="1 2" key="1">
    <citation type="journal article" date="2022" name="Nat. Ecol. Evol.">
        <title>A masculinizing supergene underlies an exaggerated male reproductive morph in a spider.</title>
        <authorList>
            <person name="Hendrickx F."/>
            <person name="De Corte Z."/>
            <person name="Sonet G."/>
            <person name="Van Belleghem S.M."/>
            <person name="Kostlbacher S."/>
            <person name="Vangestel C."/>
        </authorList>
    </citation>
    <scope>NUCLEOTIDE SEQUENCE [LARGE SCALE GENOMIC DNA]</scope>
    <source>
        <strain evidence="1">W744_W776</strain>
    </source>
</reference>
<accession>A0AAV6VJX4</accession>
<evidence type="ECO:0000313" key="2">
    <source>
        <dbReference type="Proteomes" id="UP000827092"/>
    </source>
</evidence>
<sequence>MPWRQVLSVSANGLIKYRTNDGVNMVRTVQLEFAIITSSTEKATALGYQKTGGKFKPYLPTLAQRLTVGF</sequence>
<protein>
    <submittedName>
        <fullName evidence="1">Uncharacterized protein</fullName>
    </submittedName>
</protein>
<gene>
    <name evidence="1" type="ORF">JTE90_012263</name>
</gene>
<name>A0AAV6VJX4_9ARAC</name>
<organism evidence="1 2">
    <name type="scientific">Oedothorax gibbosus</name>
    <dbReference type="NCBI Taxonomy" id="931172"/>
    <lineage>
        <taxon>Eukaryota</taxon>
        <taxon>Metazoa</taxon>
        <taxon>Ecdysozoa</taxon>
        <taxon>Arthropoda</taxon>
        <taxon>Chelicerata</taxon>
        <taxon>Arachnida</taxon>
        <taxon>Araneae</taxon>
        <taxon>Araneomorphae</taxon>
        <taxon>Entelegynae</taxon>
        <taxon>Araneoidea</taxon>
        <taxon>Linyphiidae</taxon>
        <taxon>Erigoninae</taxon>
        <taxon>Oedothorax</taxon>
    </lineage>
</organism>
<keyword evidence="2" id="KW-1185">Reference proteome</keyword>
<comment type="caution">
    <text evidence="1">The sequence shown here is derived from an EMBL/GenBank/DDBJ whole genome shotgun (WGS) entry which is preliminary data.</text>
</comment>
<evidence type="ECO:0000313" key="1">
    <source>
        <dbReference type="EMBL" id="KAG8196438.1"/>
    </source>
</evidence>
<dbReference type="EMBL" id="JAFNEN010000069">
    <property type="protein sequence ID" value="KAG8196438.1"/>
    <property type="molecule type" value="Genomic_DNA"/>
</dbReference>
<dbReference type="AlphaFoldDB" id="A0AAV6VJX4"/>
<dbReference type="Proteomes" id="UP000827092">
    <property type="component" value="Unassembled WGS sequence"/>
</dbReference>